<proteinExistence type="predicted"/>
<evidence type="ECO:0000259" key="1">
    <source>
        <dbReference type="PROSITE" id="PS50097"/>
    </source>
</evidence>
<dbReference type="Proteomes" id="UP000054248">
    <property type="component" value="Unassembled WGS sequence"/>
</dbReference>
<dbReference type="PANTHER" id="PTHR24413">
    <property type="entry name" value="SPECKLE-TYPE POZ PROTEIN"/>
    <property type="match status" value="1"/>
</dbReference>
<dbReference type="Gene3D" id="3.30.710.10">
    <property type="entry name" value="Potassium Channel Kv1.1, Chain A"/>
    <property type="match status" value="1"/>
</dbReference>
<gene>
    <name evidence="2" type="ORF">M407DRAFT_47897</name>
</gene>
<dbReference type="OrthoDB" id="6359816at2759"/>
<evidence type="ECO:0000313" key="3">
    <source>
        <dbReference type="Proteomes" id="UP000054248"/>
    </source>
</evidence>
<feature type="non-terminal residue" evidence="2">
    <location>
        <position position="258"/>
    </location>
</feature>
<feature type="non-terminal residue" evidence="2">
    <location>
        <position position="1"/>
    </location>
</feature>
<feature type="domain" description="BTB" evidence="1">
    <location>
        <begin position="16"/>
        <end position="145"/>
    </location>
</feature>
<reference evidence="2 3" key="1">
    <citation type="submission" date="2014-04" db="EMBL/GenBank/DDBJ databases">
        <authorList>
            <consortium name="DOE Joint Genome Institute"/>
            <person name="Kuo A."/>
            <person name="Girlanda M."/>
            <person name="Perotto S."/>
            <person name="Kohler A."/>
            <person name="Nagy L.G."/>
            <person name="Floudas D."/>
            <person name="Copeland A."/>
            <person name="Barry K.W."/>
            <person name="Cichocki N."/>
            <person name="Veneault-Fourrey C."/>
            <person name="LaButti K."/>
            <person name="Lindquist E.A."/>
            <person name="Lipzen A."/>
            <person name="Lundell T."/>
            <person name="Morin E."/>
            <person name="Murat C."/>
            <person name="Sun H."/>
            <person name="Tunlid A."/>
            <person name="Henrissat B."/>
            <person name="Grigoriev I.V."/>
            <person name="Hibbett D.S."/>
            <person name="Martin F."/>
            <person name="Nordberg H.P."/>
            <person name="Cantor M.N."/>
            <person name="Hua S.X."/>
        </authorList>
    </citation>
    <scope>NUCLEOTIDE SEQUENCE [LARGE SCALE GENOMIC DNA]</scope>
    <source>
        <strain evidence="2 3">MUT 4182</strain>
    </source>
</reference>
<dbReference type="EMBL" id="KN823126">
    <property type="protein sequence ID" value="KIO21833.1"/>
    <property type="molecule type" value="Genomic_DNA"/>
</dbReference>
<organism evidence="2 3">
    <name type="scientific">Tulasnella calospora MUT 4182</name>
    <dbReference type="NCBI Taxonomy" id="1051891"/>
    <lineage>
        <taxon>Eukaryota</taxon>
        <taxon>Fungi</taxon>
        <taxon>Dikarya</taxon>
        <taxon>Basidiomycota</taxon>
        <taxon>Agaricomycotina</taxon>
        <taxon>Agaricomycetes</taxon>
        <taxon>Cantharellales</taxon>
        <taxon>Tulasnellaceae</taxon>
        <taxon>Tulasnella</taxon>
    </lineage>
</organism>
<keyword evidence="3" id="KW-1185">Reference proteome</keyword>
<protein>
    <recommendedName>
        <fullName evidence="1">BTB domain-containing protein</fullName>
    </recommendedName>
</protein>
<dbReference type="STRING" id="1051891.A0A0C3KKC0"/>
<dbReference type="AlphaFoldDB" id="A0A0C3KKC0"/>
<dbReference type="SUPFAM" id="SSF54695">
    <property type="entry name" value="POZ domain"/>
    <property type="match status" value="1"/>
</dbReference>
<sequence>AAIEALANFLDQPGGHDVVFCFPDRKHLYADRYVLQRASPHFRHLFAVRNRESGIVPGVGVGIGPGLGEGKSALADDSDVEATPTKENGELPSRRCSALLTLPFQRTTSPLMDDNVFVMNINETSFNTFRAFLYYLYTGFISFSPLTSSFQFPDQPNPNVLVGEYMRKYPNRPVPVSPKSIYQVARKYEVPSLEVSSLSRINTATFNPLVATAELFSAFTRVHDSIKQTQLQVVIDNWNEVVKTEDWAIAKEKGKAQP</sequence>
<evidence type="ECO:0000313" key="2">
    <source>
        <dbReference type="EMBL" id="KIO21833.1"/>
    </source>
</evidence>
<dbReference type="HOGENOM" id="CLU_1079950_0_0_1"/>
<reference evidence="3" key="2">
    <citation type="submission" date="2015-01" db="EMBL/GenBank/DDBJ databases">
        <title>Evolutionary Origins and Diversification of the Mycorrhizal Mutualists.</title>
        <authorList>
            <consortium name="DOE Joint Genome Institute"/>
            <consortium name="Mycorrhizal Genomics Consortium"/>
            <person name="Kohler A."/>
            <person name="Kuo A."/>
            <person name="Nagy L.G."/>
            <person name="Floudas D."/>
            <person name="Copeland A."/>
            <person name="Barry K.W."/>
            <person name="Cichocki N."/>
            <person name="Veneault-Fourrey C."/>
            <person name="LaButti K."/>
            <person name="Lindquist E.A."/>
            <person name="Lipzen A."/>
            <person name="Lundell T."/>
            <person name="Morin E."/>
            <person name="Murat C."/>
            <person name="Riley R."/>
            <person name="Ohm R."/>
            <person name="Sun H."/>
            <person name="Tunlid A."/>
            <person name="Henrissat B."/>
            <person name="Grigoriev I.V."/>
            <person name="Hibbett D.S."/>
            <person name="Martin F."/>
        </authorList>
    </citation>
    <scope>NUCLEOTIDE SEQUENCE [LARGE SCALE GENOMIC DNA]</scope>
    <source>
        <strain evidence="3">MUT 4182</strain>
    </source>
</reference>
<dbReference type="InterPro" id="IPR000210">
    <property type="entry name" value="BTB/POZ_dom"/>
</dbReference>
<dbReference type="PROSITE" id="PS50097">
    <property type="entry name" value="BTB"/>
    <property type="match status" value="1"/>
</dbReference>
<name>A0A0C3KKC0_9AGAM</name>
<accession>A0A0C3KKC0</accession>
<dbReference type="InterPro" id="IPR011333">
    <property type="entry name" value="SKP1/BTB/POZ_sf"/>
</dbReference>